<dbReference type="EMBL" id="OIVN01003557">
    <property type="protein sequence ID" value="SPD12075.1"/>
    <property type="molecule type" value="Genomic_DNA"/>
</dbReference>
<dbReference type="InterPro" id="IPR013103">
    <property type="entry name" value="RVT_2"/>
</dbReference>
<dbReference type="PANTHER" id="PTHR47481:SF10">
    <property type="entry name" value="COPIA-LIKE POLYPROTEIN_RETROTRANSPOSON"/>
    <property type="match status" value="1"/>
</dbReference>
<evidence type="ECO:0000256" key="1">
    <source>
        <dbReference type="ARBA" id="ARBA00022750"/>
    </source>
</evidence>
<dbReference type="Pfam" id="PF22936">
    <property type="entry name" value="Pol_BBD"/>
    <property type="match status" value="1"/>
</dbReference>
<sequence length="888" mass="97959">MASSSSTTASTVTSPPAPTSLTAVHHLITIKLTRDNYLLLKAQIVPYLKGQHLFDFIDGSRPAPSQFLASQISASASDAPNPNFQAWHLQDQLIMSALISSLSENILAHIVKCSTSREVWLTLERMFTSQSRARTMQIHYQLATLKKGDSSIADYFHKFTGLADTLAAIDHPLNDFELVSFLLAGLGPDFDSFVTSVKIRADPLSLEDLYGHLLSHELHLAHNQPSVDLSLGTAHFVHKSSSTQGGSGGRSFSSNHSGRTSFSQGRSNNRGVIVVALMATDLYVKSVEKLGVLPLPVITDSGATHHLTNDLANLNVRADDYNGNDQIRVGNGTALPIHHIGTTQLTAPSTSFLLQNVLHVPTISHNLLSVQKFTYDTNTFLEFHPNLFNVKDQVTRRTLLQGPSRNGLYPFPPSVHRLNKSNAFNKRVASPHAFIGTRVSIPVWHSRLGHPAFRIVSRIVSRFGLPNHTWKLVPSHPFQNLIGCKWVFRIKRKANGSIERHKASPCSPKGSINNPTLTTMRHTALVIKPTTVRTVLSLAISSGWSLRQIDIQNAFLHGTLTEQVFMSQPPGYQHPNYPTHVCQLQKAIYGLKQAPRAWFSRLSSRLLALGFHGSRSDSSLFIYNKASIIMYVLIYVDDIILTGSHSAAIDDLLFSLKRDFAVKDLGFLNFFLGIEVLPNATGVLLSQQRYIMDLLNRTKMTDAKPVSTPMASSTNLSAFDGEPFPDHTLFRSTVGALQYLALTRPDIAFSVNKVVSVHAQADHSSLAVPKIDRRSTGSYCVFLGKNLISWSCKKQATVARSSTEAEYKALANTAAEVKWLQSLLHELGISQSTPPVLWCDNIGATYLSSNPVFHARTKHVEIDFHFVRDMVATKAVSVQFVSTHDQLV</sequence>
<keyword evidence="1" id="KW-0064">Aspartyl protease</keyword>
<protein>
    <submittedName>
        <fullName evidence="5">Uncharacterized protein</fullName>
    </submittedName>
</protein>
<feature type="region of interest" description="Disordered" evidence="2">
    <location>
        <begin position="240"/>
        <end position="265"/>
    </location>
</feature>
<dbReference type="SUPFAM" id="SSF56672">
    <property type="entry name" value="DNA/RNA polymerases"/>
    <property type="match status" value="1"/>
</dbReference>
<dbReference type="Pfam" id="PF07727">
    <property type="entry name" value="RVT_2"/>
    <property type="match status" value="1"/>
</dbReference>
<gene>
    <name evidence="5" type="ORF">FSB_LOCUS39957</name>
</gene>
<dbReference type="Pfam" id="PF14223">
    <property type="entry name" value="Retrotran_gag_2"/>
    <property type="match status" value="1"/>
</dbReference>
<name>A0A2N9HJG0_FAGSY</name>
<evidence type="ECO:0000256" key="2">
    <source>
        <dbReference type="SAM" id="MobiDB-lite"/>
    </source>
</evidence>
<feature type="compositionally biased region" description="Low complexity" evidence="2">
    <location>
        <begin position="240"/>
        <end position="258"/>
    </location>
</feature>
<evidence type="ECO:0000259" key="3">
    <source>
        <dbReference type="Pfam" id="PF07727"/>
    </source>
</evidence>
<feature type="domain" description="Reverse transcriptase Ty1/copia-type" evidence="3">
    <location>
        <begin position="467"/>
        <end position="711"/>
    </location>
</feature>
<keyword evidence="1" id="KW-0645">Protease</keyword>
<accession>A0A2N9HJG0</accession>
<evidence type="ECO:0000313" key="5">
    <source>
        <dbReference type="EMBL" id="SPD12075.1"/>
    </source>
</evidence>
<feature type="domain" description="Retrovirus-related Pol polyprotein from transposon TNT 1-94-like beta-barrel" evidence="4">
    <location>
        <begin position="298"/>
        <end position="374"/>
    </location>
</feature>
<keyword evidence="1" id="KW-0378">Hydrolase</keyword>
<dbReference type="GO" id="GO:0004190">
    <property type="term" value="F:aspartic-type endopeptidase activity"/>
    <property type="evidence" value="ECO:0007669"/>
    <property type="project" value="UniProtKB-KW"/>
</dbReference>
<proteinExistence type="predicted"/>
<evidence type="ECO:0000259" key="4">
    <source>
        <dbReference type="Pfam" id="PF22936"/>
    </source>
</evidence>
<dbReference type="CDD" id="cd09272">
    <property type="entry name" value="RNase_HI_RT_Ty1"/>
    <property type="match status" value="1"/>
</dbReference>
<reference evidence="5" key="1">
    <citation type="submission" date="2018-02" db="EMBL/GenBank/DDBJ databases">
        <authorList>
            <person name="Cohen D.B."/>
            <person name="Kent A.D."/>
        </authorList>
    </citation>
    <scope>NUCLEOTIDE SEQUENCE</scope>
</reference>
<dbReference type="AlphaFoldDB" id="A0A2N9HJG0"/>
<dbReference type="InterPro" id="IPR054722">
    <property type="entry name" value="PolX-like_BBD"/>
</dbReference>
<organism evidence="5">
    <name type="scientific">Fagus sylvatica</name>
    <name type="common">Beechnut</name>
    <dbReference type="NCBI Taxonomy" id="28930"/>
    <lineage>
        <taxon>Eukaryota</taxon>
        <taxon>Viridiplantae</taxon>
        <taxon>Streptophyta</taxon>
        <taxon>Embryophyta</taxon>
        <taxon>Tracheophyta</taxon>
        <taxon>Spermatophyta</taxon>
        <taxon>Magnoliopsida</taxon>
        <taxon>eudicotyledons</taxon>
        <taxon>Gunneridae</taxon>
        <taxon>Pentapetalae</taxon>
        <taxon>rosids</taxon>
        <taxon>fabids</taxon>
        <taxon>Fagales</taxon>
        <taxon>Fagaceae</taxon>
        <taxon>Fagus</taxon>
    </lineage>
</organism>
<dbReference type="InterPro" id="IPR043502">
    <property type="entry name" value="DNA/RNA_pol_sf"/>
</dbReference>
<dbReference type="PANTHER" id="PTHR47481">
    <property type="match status" value="1"/>
</dbReference>